<gene>
    <name evidence="2" type="ORF">DUNSADRAFT_10449</name>
</gene>
<evidence type="ECO:0000313" key="2">
    <source>
        <dbReference type="EMBL" id="KAF5833284.1"/>
    </source>
</evidence>
<keyword evidence="3" id="KW-1185">Reference proteome</keyword>
<sequence>MVSFTLNPFPESEAVKLDSGLPLSCTIQPFAKLDGSLQQPKSSSITPSLNEVLRCTSCYSYINHLCAVGPNSWVCSLCGKRNDIRPLWAPRYSCCASKERDSSPSQPPPLPELQGTCYEMLVGEAGPIHTSPQ</sequence>
<reference evidence="2" key="1">
    <citation type="submission" date="2017-08" db="EMBL/GenBank/DDBJ databases">
        <authorList>
            <person name="Polle J.E."/>
            <person name="Barry K."/>
            <person name="Cushman J."/>
            <person name="Schmutz J."/>
            <person name="Tran D."/>
            <person name="Hathwaick L.T."/>
            <person name="Yim W.C."/>
            <person name="Jenkins J."/>
            <person name="Mckie-Krisberg Z.M."/>
            <person name="Prochnik S."/>
            <person name="Lindquist E."/>
            <person name="Dockter R.B."/>
            <person name="Adam C."/>
            <person name="Molina H."/>
            <person name="Bunkerborg J."/>
            <person name="Jin E."/>
            <person name="Buchheim M."/>
            <person name="Magnuson J."/>
        </authorList>
    </citation>
    <scope>NUCLEOTIDE SEQUENCE</scope>
    <source>
        <strain evidence="2">CCAP 19/18</strain>
    </source>
</reference>
<accession>A0ABQ7GFF4</accession>
<comment type="caution">
    <text evidence="2">The sequence shown here is derived from an EMBL/GenBank/DDBJ whole genome shotgun (WGS) entry which is preliminary data.</text>
</comment>
<protein>
    <recommendedName>
        <fullName evidence="1">Zinc finger Sec23/Sec24-type domain-containing protein</fullName>
    </recommendedName>
</protein>
<dbReference type="SUPFAM" id="SSF82919">
    <property type="entry name" value="Zn-finger domain of Sec23/24"/>
    <property type="match status" value="1"/>
</dbReference>
<organism evidence="2 3">
    <name type="scientific">Dunaliella salina</name>
    <name type="common">Green alga</name>
    <name type="synonym">Protococcus salinus</name>
    <dbReference type="NCBI Taxonomy" id="3046"/>
    <lineage>
        <taxon>Eukaryota</taxon>
        <taxon>Viridiplantae</taxon>
        <taxon>Chlorophyta</taxon>
        <taxon>core chlorophytes</taxon>
        <taxon>Chlorophyceae</taxon>
        <taxon>CS clade</taxon>
        <taxon>Chlamydomonadales</taxon>
        <taxon>Dunaliellaceae</taxon>
        <taxon>Dunaliella</taxon>
    </lineage>
</organism>
<dbReference type="SUPFAM" id="SSF81995">
    <property type="entry name" value="beta-sandwich domain of Sec23/24"/>
    <property type="match status" value="1"/>
</dbReference>
<dbReference type="InterPro" id="IPR006895">
    <property type="entry name" value="Znf_Sec23_Sec24"/>
</dbReference>
<dbReference type="InterPro" id="IPR036174">
    <property type="entry name" value="Znf_Sec23_Sec24_sf"/>
</dbReference>
<proteinExistence type="predicted"/>
<evidence type="ECO:0000313" key="3">
    <source>
        <dbReference type="Proteomes" id="UP000815325"/>
    </source>
</evidence>
<dbReference type="PANTHER" id="PTHR13803">
    <property type="entry name" value="SEC24-RELATED PROTEIN"/>
    <property type="match status" value="1"/>
</dbReference>
<name>A0ABQ7GFF4_DUNSA</name>
<dbReference type="Proteomes" id="UP000815325">
    <property type="component" value="Unassembled WGS sequence"/>
</dbReference>
<evidence type="ECO:0000259" key="1">
    <source>
        <dbReference type="Pfam" id="PF04810"/>
    </source>
</evidence>
<dbReference type="EMBL" id="MU069819">
    <property type="protein sequence ID" value="KAF5833284.1"/>
    <property type="molecule type" value="Genomic_DNA"/>
</dbReference>
<dbReference type="PANTHER" id="PTHR13803:SF17">
    <property type="entry name" value="PROTEIN TRANSPORT PROTEIN SEC24"/>
    <property type="match status" value="1"/>
</dbReference>
<dbReference type="Pfam" id="PF04810">
    <property type="entry name" value="zf-Sec23_Sec24"/>
    <property type="match status" value="1"/>
</dbReference>
<feature type="non-terminal residue" evidence="2">
    <location>
        <position position="133"/>
    </location>
</feature>
<dbReference type="InterPro" id="IPR050550">
    <property type="entry name" value="SEC23_SEC24_subfamily"/>
</dbReference>
<feature type="domain" description="Zinc finger Sec23/Sec24-type" evidence="1">
    <location>
        <begin position="53"/>
        <end position="86"/>
    </location>
</feature>
<dbReference type="Gene3D" id="2.30.30.380">
    <property type="entry name" value="Zn-finger domain of Sec23/24"/>
    <property type="match status" value="1"/>
</dbReference>